<dbReference type="PANTHER" id="PTHR33420">
    <property type="entry name" value="FIMBRIAL SUBUNIT ELFA-RELATED"/>
    <property type="match status" value="1"/>
</dbReference>
<evidence type="ECO:0000313" key="1">
    <source>
        <dbReference type="EMBL" id="EBQ0045089.1"/>
    </source>
</evidence>
<dbReference type="EMBL" id="AAGNOE010000018">
    <property type="protein sequence ID" value="EBQ0045089.1"/>
    <property type="molecule type" value="Genomic_DNA"/>
</dbReference>
<sequence>MKKHLLHGVIVGTLVAVSTGIPTPSLAGTDSLDLTVDANITTGTCAASVLDGENPTNTIAFGSVYLSEIAAATKVKPFTLRFSDCAGLPNKKASLKIKPNNVQCPGSAHTNGQFPNASTDANKAVGTNVEIWPTYVPETSGTVKFHCSSQNAQNIDLSGASTSTPVDYPLSARLVPESGVPSASRTAGDFYSPTIFSITYQ</sequence>
<protein>
    <submittedName>
        <fullName evidence="1">Fimbrial protein</fullName>
    </submittedName>
</protein>
<dbReference type="SUPFAM" id="SSF49401">
    <property type="entry name" value="Bacterial adhesins"/>
    <property type="match status" value="1"/>
</dbReference>
<gene>
    <name evidence="1" type="ORF">AXN36_19785</name>
</gene>
<name>A0A3U2TKH0_SALET</name>
<accession>A0A3U2TKH0</accession>
<proteinExistence type="predicted"/>
<dbReference type="InterPro" id="IPR008966">
    <property type="entry name" value="Adhesion_dom_sf"/>
</dbReference>
<dbReference type="PANTHER" id="PTHR33420:SF12">
    <property type="entry name" value="FIMBRIN-LIKE PROTEIN FIMI-RELATED"/>
    <property type="match status" value="1"/>
</dbReference>
<dbReference type="GO" id="GO:0009289">
    <property type="term" value="C:pilus"/>
    <property type="evidence" value="ECO:0007669"/>
    <property type="project" value="InterPro"/>
</dbReference>
<dbReference type="Gene3D" id="2.60.40.1090">
    <property type="entry name" value="Fimbrial-type adhesion domain"/>
    <property type="match status" value="1"/>
</dbReference>
<dbReference type="InterPro" id="IPR036937">
    <property type="entry name" value="Adhesion_dom_fimbrial_sf"/>
</dbReference>
<dbReference type="InterPro" id="IPR050263">
    <property type="entry name" value="Bact_Fimbrial_Adh_Pro"/>
</dbReference>
<comment type="caution">
    <text evidence="1">The sequence shown here is derived from an EMBL/GenBank/DDBJ whole genome shotgun (WGS) entry which is preliminary data.</text>
</comment>
<dbReference type="RefSeq" id="WP_071055455.1">
    <property type="nucleotide sequence ID" value="NZ_CP160151.1"/>
</dbReference>
<organism evidence="1">
    <name type="scientific">Salmonella enterica I</name>
    <dbReference type="NCBI Taxonomy" id="59201"/>
    <lineage>
        <taxon>Bacteria</taxon>
        <taxon>Pseudomonadati</taxon>
        <taxon>Pseudomonadota</taxon>
        <taxon>Gammaproteobacteria</taxon>
        <taxon>Enterobacterales</taxon>
        <taxon>Enterobacteriaceae</taxon>
        <taxon>Salmonella</taxon>
    </lineage>
</organism>
<dbReference type="GO" id="GO:0043709">
    <property type="term" value="P:cell adhesion involved in single-species biofilm formation"/>
    <property type="evidence" value="ECO:0007669"/>
    <property type="project" value="TreeGrafter"/>
</dbReference>
<reference evidence="1" key="1">
    <citation type="submission" date="2018-07" db="EMBL/GenBank/DDBJ databases">
        <authorList>
            <consortium name="GenomeTrakr network: Whole genome sequencing for foodborne pathogen traceback"/>
        </authorList>
    </citation>
    <scope>NUCLEOTIDE SEQUENCE</scope>
    <source>
        <strain evidence="1">CFSAN031465</strain>
    </source>
</reference>
<dbReference type="AlphaFoldDB" id="A0A3U2TKH0"/>